<accession>E9HYC0</accession>
<organism evidence="2 3">
    <name type="scientific">Daphnia pulex</name>
    <name type="common">Water flea</name>
    <dbReference type="NCBI Taxonomy" id="6669"/>
    <lineage>
        <taxon>Eukaryota</taxon>
        <taxon>Metazoa</taxon>
        <taxon>Ecdysozoa</taxon>
        <taxon>Arthropoda</taxon>
        <taxon>Crustacea</taxon>
        <taxon>Branchiopoda</taxon>
        <taxon>Diplostraca</taxon>
        <taxon>Cladocera</taxon>
        <taxon>Anomopoda</taxon>
        <taxon>Daphniidae</taxon>
        <taxon>Daphnia</taxon>
    </lineage>
</organism>
<feature type="region of interest" description="Disordered" evidence="1">
    <location>
        <begin position="399"/>
        <end position="442"/>
    </location>
</feature>
<dbReference type="EMBL" id="GL733135">
    <property type="protein sequence ID" value="EFX63260.1"/>
    <property type="molecule type" value="Genomic_DNA"/>
</dbReference>
<dbReference type="AlphaFoldDB" id="E9HYC0"/>
<keyword evidence="3" id="KW-1185">Reference proteome</keyword>
<name>E9HYC0_DAPPU</name>
<reference evidence="2 3" key="1">
    <citation type="journal article" date="2011" name="Science">
        <title>The ecoresponsive genome of Daphnia pulex.</title>
        <authorList>
            <person name="Colbourne J.K."/>
            <person name="Pfrender M.E."/>
            <person name="Gilbert D."/>
            <person name="Thomas W.K."/>
            <person name="Tucker A."/>
            <person name="Oakley T.H."/>
            <person name="Tokishita S."/>
            <person name="Aerts A."/>
            <person name="Arnold G.J."/>
            <person name="Basu M.K."/>
            <person name="Bauer D.J."/>
            <person name="Caceres C.E."/>
            <person name="Carmel L."/>
            <person name="Casola C."/>
            <person name="Choi J.H."/>
            <person name="Detter J.C."/>
            <person name="Dong Q."/>
            <person name="Dusheyko S."/>
            <person name="Eads B.D."/>
            <person name="Frohlich T."/>
            <person name="Geiler-Samerotte K.A."/>
            <person name="Gerlach D."/>
            <person name="Hatcher P."/>
            <person name="Jogdeo S."/>
            <person name="Krijgsveld J."/>
            <person name="Kriventseva E.V."/>
            <person name="Kultz D."/>
            <person name="Laforsch C."/>
            <person name="Lindquist E."/>
            <person name="Lopez J."/>
            <person name="Manak J.R."/>
            <person name="Muller J."/>
            <person name="Pangilinan J."/>
            <person name="Patwardhan R.P."/>
            <person name="Pitluck S."/>
            <person name="Pritham E.J."/>
            <person name="Rechtsteiner A."/>
            <person name="Rho M."/>
            <person name="Rogozin I.B."/>
            <person name="Sakarya O."/>
            <person name="Salamov A."/>
            <person name="Schaack S."/>
            <person name="Shapiro H."/>
            <person name="Shiga Y."/>
            <person name="Skalitzky C."/>
            <person name="Smith Z."/>
            <person name="Souvorov A."/>
            <person name="Sung W."/>
            <person name="Tang Z."/>
            <person name="Tsuchiya D."/>
            <person name="Tu H."/>
            <person name="Vos H."/>
            <person name="Wang M."/>
            <person name="Wolf Y.I."/>
            <person name="Yamagata H."/>
            <person name="Yamada T."/>
            <person name="Ye Y."/>
            <person name="Shaw J.R."/>
            <person name="Andrews J."/>
            <person name="Crease T.J."/>
            <person name="Tang H."/>
            <person name="Lucas S.M."/>
            <person name="Robertson H.M."/>
            <person name="Bork P."/>
            <person name="Koonin E.V."/>
            <person name="Zdobnov E.M."/>
            <person name="Grigoriev I.V."/>
            <person name="Lynch M."/>
            <person name="Boore J.L."/>
        </authorList>
    </citation>
    <scope>NUCLEOTIDE SEQUENCE [LARGE SCALE GENOMIC DNA]</scope>
</reference>
<dbReference type="HOGENOM" id="CLU_440243_0_0_1"/>
<gene>
    <name evidence="2" type="ORF">DAPPUDRAFT_335706</name>
</gene>
<evidence type="ECO:0000313" key="3">
    <source>
        <dbReference type="Proteomes" id="UP000000305"/>
    </source>
</evidence>
<feature type="compositionally biased region" description="Polar residues" evidence="1">
    <location>
        <begin position="399"/>
        <end position="411"/>
    </location>
</feature>
<dbReference type="Proteomes" id="UP000000305">
    <property type="component" value="Unassembled WGS sequence"/>
</dbReference>
<protein>
    <submittedName>
        <fullName evidence="2">Uncharacterized protein</fullName>
    </submittedName>
</protein>
<sequence length="621" mass="72229">MYGYGMMQQPYLNQMAMQQPTLPGLPTNNNTASSISNVTASIPYRNYIKKIGADYSPLIFKNRETINRLLKGQILINQSHHALKNTEIEALCLGLNFIPTTTPKQDRSIDTSRWIRDINLSAHFHKQRENKEKGWLWKHVPSDFNPEQEWNTNEEMQKKLKQLRTPITTYAKTTPKPILDALSNLQNQQTSHIMKSDKGRNIVIWPIEQYDQEALRQLSDTQTYHELTTTDYTTKINEIHNECCQISENLLALKLRLQQDRATQNQGEIHPRFKKYWHQLARGPVMANGLIQYAQHLLKIPGDPSHLNLEYEKIILEAAGKNPPRTLYYLPIKLSEETIKAIEDSENYEWFPIITKNNKTIHWIGLTNQIEAEEDITIQFTKENYNIQRIVQQLRTRNLNQPTTPTPTSAQENEHLTGRNGGQQENRDENNNRYETYQPPTSTPTIAIARTLQYTNQTKSNNFGYNEPSREAHIIHPTTRKRSTPSPHDNYRYKITIDIDILQTKPNIGAIWNRTTDASWSIRTNIYIRRLVNIQHEYFTICDTKTGKGIDIQCGGTTLHFTRIHPISTRYRYIGKIFYNLQEHDWLQLTSGTNNLCLLLPLIHEPYHSKLRSTLSGNNTY</sequence>
<dbReference type="OrthoDB" id="6404762at2759"/>
<dbReference type="KEGG" id="dpx:DAPPUDRAFT_335706"/>
<evidence type="ECO:0000313" key="2">
    <source>
        <dbReference type="EMBL" id="EFX63260.1"/>
    </source>
</evidence>
<evidence type="ECO:0000256" key="1">
    <source>
        <dbReference type="SAM" id="MobiDB-lite"/>
    </source>
</evidence>
<dbReference type="InParanoid" id="E9HYC0"/>
<proteinExistence type="predicted"/>
<feature type="compositionally biased region" description="Polar residues" evidence="1">
    <location>
        <begin position="433"/>
        <end position="442"/>
    </location>
</feature>